<evidence type="ECO:0000313" key="5">
    <source>
        <dbReference type="WBParaSite" id="BXY_1089400.1"/>
    </source>
</evidence>
<dbReference type="Proteomes" id="UP000095284">
    <property type="component" value="Unplaced"/>
</dbReference>
<reference evidence="5" key="1">
    <citation type="submission" date="2016-11" db="UniProtKB">
        <authorList>
            <consortium name="WormBaseParasite"/>
        </authorList>
    </citation>
    <scope>IDENTIFICATION</scope>
</reference>
<evidence type="ECO:0000256" key="1">
    <source>
        <dbReference type="SAM" id="SignalP"/>
    </source>
</evidence>
<accession>A0A1I7SCZ0</accession>
<dbReference type="WBParaSite" id="BXY_1089400.1">
    <property type="protein sequence ID" value="BXY_1089400.1"/>
    <property type="gene ID" value="BXY_1089400"/>
</dbReference>
<evidence type="ECO:0000313" key="3">
    <source>
        <dbReference type="Proteomes" id="UP000095284"/>
    </source>
</evidence>
<proteinExistence type="predicted"/>
<gene>
    <name evidence="2" type="ORF">BXYJ_LOCUS3180</name>
</gene>
<dbReference type="SMR" id="A0A1I7SCZ0"/>
<keyword evidence="4" id="KW-1185">Reference proteome</keyword>
<keyword evidence="1" id="KW-0732">Signal</keyword>
<dbReference type="EMBL" id="CAJFCV020000002">
    <property type="protein sequence ID" value="CAG9093219.1"/>
    <property type="molecule type" value="Genomic_DNA"/>
</dbReference>
<feature type="signal peptide" evidence="1">
    <location>
        <begin position="1"/>
        <end position="16"/>
    </location>
</feature>
<sequence>MLFLLFFSVPIVVGQGEEKEYVVINPAPNVSRVSLINSSEREVQMSDKGVAFSWLEDEYPALAFEHTYWNENQEKIAGLLDEMFTALEYVSPAERLGKCVDRTGLLIKYVGFCFLSRESFGILAKTTTVFGHFDYVRVCGENNMSTLFALEKENGVYNVYTEMCFVTNRTYNGYNEQNWPTSNGLKCAAGNMTFNISEVIYKNGIYTTREDTFYQTTTDNECYLKVEYIDNLNAVYLEFGTVTDVEENLKIFEICPFYTLEDVDLPKKKSIVYIERCNNDDYCNIDLSRKAMKTFSFCAAGSSNGIHCHVLYDVHRKNLLRSDVSLNTSGLNLDGITEIVGKYTLDACSQDYRKIEGPFYAFTVQCEGRECDRELVKSVEEKFEKRSKLMCMRTKEGISVNEADKFSNMTRFFVFANEGQVCTLQRINNTIVADVKNKTKSGQSPCPTVSGNSYCPQICYKPASFADLSDVVSAEVLRLLKCAPRDPDPIIAMNYLLRKRYCLSNTPTITEVEIIPDGDPDDNTWTTCDDKCFAMHEAKRDNWMFGCASDYEFVKHLCSTDSADFPKCFYVPEHKDTIRGTARSVAAIRCRKRTALTVARRR</sequence>
<evidence type="ECO:0000313" key="4">
    <source>
        <dbReference type="Proteomes" id="UP000659654"/>
    </source>
</evidence>
<protein>
    <submittedName>
        <fullName evidence="2">(pine wood nematode) hypothetical protein</fullName>
    </submittedName>
</protein>
<feature type="chain" id="PRO_5036022137" evidence="1">
    <location>
        <begin position="17"/>
        <end position="602"/>
    </location>
</feature>
<evidence type="ECO:0000313" key="2">
    <source>
        <dbReference type="EMBL" id="CAD5213738.1"/>
    </source>
</evidence>
<organism evidence="3 5">
    <name type="scientific">Bursaphelenchus xylophilus</name>
    <name type="common">Pinewood nematode worm</name>
    <name type="synonym">Aphelenchoides xylophilus</name>
    <dbReference type="NCBI Taxonomy" id="6326"/>
    <lineage>
        <taxon>Eukaryota</taxon>
        <taxon>Metazoa</taxon>
        <taxon>Ecdysozoa</taxon>
        <taxon>Nematoda</taxon>
        <taxon>Chromadorea</taxon>
        <taxon>Rhabditida</taxon>
        <taxon>Tylenchina</taxon>
        <taxon>Tylenchomorpha</taxon>
        <taxon>Aphelenchoidea</taxon>
        <taxon>Aphelenchoididae</taxon>
        <taxon>Bursaphelenchus</taxon>
    </lineage>
</organism>
<dbReference type="OrthoDB" id="10649399at2759"/>
<dbReference type="AlphaFoldDB" id="A0A1I7SCZ0"/>
<dbReference type="Proteomes" id="UP000582659">
    <property type="component" value="Unassembled WGS sequence"/>
</dbReference>
<dbReference type="EMBL" id="CAJFDI010000002">
    <property type="protein sequence ID" value="CAD5213738.1"/>
    <property type="molecule type" value="Genomic_DNA"/>
</dbReference>
<name>A0A1I7SCZ0_BURXY</name>
<reference evidence="2" key="2">
    <citation type="submission" date="2020-09" db="EMBL/GenBank/DDBJ databases">
        <authorList>
            <person name="Kikuchi T."/>
        </authorList>
    </citation>
    <scope>NUCLEOTIDE SEQUENCE</scope>
    <source>
        <strain evidence="2">Ka4C1</strain>
    </source>
</reference>
<dbReference type="Proteomes" id="UP000659654">
    <property type="component" value="Unassembled WGS sequence"/>
</dbReference>